<evidence type="ECO:0000256" key="17">
    <source>
        <dbReference type="ARBA" id="ARBA00023242"/>
    </source>
</evidence>
<evidence type="ECO:0000259" key="23">
    <source>
        <dbReference type="PROSITE" id="PS50137"/>
    </source>
</evidence>
<keyword evidence="12" id="KW-0255">Endonuclease</keyword>
<gene>
    <name evidence="25" type="primary">DROSHA</name>
</gene>
<feature type="compositionally biased region" description="Basic and acidic residues" evidence="22">
    <location>
        <begin position="455"/>
        <end position="465"/>
    </location>
</feature>
<dbReference type="Gene3D" id="3.30.160.20">
    <property type="match status" value="1"/>
</dbReference>
<dbReference type="AlphaFoldDB" id="A0A3B5MA73"/>
<evidence type="ECO:0000256" key="21">
    <source>
        <dbReference type="PROSITE-ProRule" id="PRU00266"/>
    </source>
</evidence>
<dbReference type="GO" id="GO:0070877">
    <property type="term" value="C:microprocessor complex"/>
    <property type="evidence" value="ECO:0007669"/>
    <property type="project" value="TreeGrafter"/>
</dbReference>
<evidence type="ECO:0000313" key="26">
    <source>
        <dbReference type="Proteomes" id="UP000261380"/>
    </source>
</evidence>
<evidence type="ECO:0000256" key="1">
    <source>
        <dbReference type="ARBA" id="ARBA00000109"/>
    </source>
</evidence>
<comment type="cofactor">
    <cofactor evidence="2">
        <name>Mn(2+)</name>
        <dbReference type="ChEBI" id="CHEBI:29035"/>
    </cofactor>
</comment>
<dbReference type="PROSITE" id="PS50142">
    <property type="entry name" value="RNASE_3_2"/>
    <property type="match status" value="2"/>
</dbReference>
<protein>
    <recommendedName>
        <fullName evidence="7">Ribonuclease 3</fullName>
        <ecNumber evidence="6">3.1.26.3</ecNumber>
    </recommendedName>
    <alternativeName>
        <fullName evidence="18">Ribonuclease III</fullName>
    </alternativeName>
    <alternativeName>
        <fullName evidence="19 20">protein Drosha</fullName>
    </alternativeName>
</protein>
<dbReference type="GO" id="GO:0031054">
    <property type="term" value="P:pre-miRNA processing"/>
    <property type="evidence" value="ECO:0007669"/>
    <property type="project" value="InterPro"/>
</dbReference>
<sequence length="475" mass="54072">MTRLLPGKQPAGSYLLVTSLTTGAIRAPICVINTPGRPADKKINSSCGTEAYLRGDEMSSLLLTEPDQISALFSRINHNERLEFLGDAVVEFLTSVHLYYLFPSLEEGGLATYRTAIVQNQHLAMLAKKLELDRFMLYAHGPDLCRESDLRHAMANCFEALIGAVYLEGGLEESRQLFGRLLFNTEVSVQEPQSDRQLIETSPVLQKLTSFEDSIGVLFTHVRLLARAFTLRTVGFNHLTLGHNQRMEFLGDSIMQLVATEYLFIHFPDHHEGHLTLLRSSLVNNRTQAKVAEELGMQEFAITNDKTKRPVALRTKTLADLLESFIAALYIDKDLEYVHTFMNVCFFPRLKEFILNQDWNDPKSQLQQCCLTLRTEGKEPDIPLYKTLQTVGPSHARTYTVAVYFKGERIGCGKGPSIQQAEMGAAMDALEKYNFPQMAHQKRFIERKYRQELKEMRRERERQEKETDDGAEARK</sequence>
<dbReference type="EC" id="3.1.26.3" evidence="6"/>
<dbReference type="GeneTree" id="ENSGT00730000111052"/>
<dbReference type="CDD" id="cd00593">
    <property type="entry name" value="RIBOc"/>
    <property type="match status" value="2"/>
</dbReference>
<feature type="domain" description="DRBM" evidence="23">
    <location>
        <begin position="361"/>
        <end position="435"/>
    </location>
</feature>
<dbReference type="Pfam" id="PF00636">
    <property type="entry name" value="Ribonuclease_3"/>
    <property type="match status" value="1"/>
</dbReference>
<dbReference type="GO" id="GO:0031053">
    <property type="term" value="P:primary miRNA processing"/>
    <property type="evidence" value="ECO:0007669"/>
    <property type="project" value="TreeGrafter"/>
</dbReference>
<evidence type="ECO:0000313" key="25">
    <source>
        <dbReference type="Ensembl" id="ENSXCOP00000020462.1"/>
    </source>
</evidence>
<name>A0A3B5MA73_9TELE</name>
<dbReference type="STRING" id="32473.ENSXCOP00000020462"/>
<evidence type="ECO:0000256" key="11">
    <source>
        <dbReference type="ARBA" id="ARBA00022737"/>
    </source>
</evidence>
<dbReference type="Pfam" id="PF14622">
    <property type="entry name" value="Ribonucleas_3_3"/>
    <property type="match status" value="1"/>
</dbReference>
<dbReference type="InterPro" id="IPR011907">
    <property type="entry name" value="RNase_III"/>
</dbReference>
<evidence type="ECO:0000256" key="19">
    <source>
        <dbReference type="ARBA" id="ARBA00078955"/>
    </source>
</evidence>
<dbReference type="FunFam" id="3.30.160.20:FF:000012">
    <property type="entry name" value="Drosha ribonuclease III"/>
    <property type="match status" value="1"/>
</dbReference>
<dbReference type="InterPro" id="IPR000999">
    <property type="entry name" value="RNase_III_dom"/>
</dbReference>
<keyword evidence="8" id="KW-0690">Ribosome biogenesis</keyword>
<keyword evidence="15 21" id="KW-0694">RNA-binding</keyword>
<dbReference type="Pfam" id="PF00035">
    <property type="entry name" value="dsrm"/>
    <property type="match status" value="1"/>
</dbReference>
<evidence type="ECO:0000256" key="14">
    <source>
        <dbReference type="ARBA" id="ARBA00022842"/>
    </source>
</evidence>
<feature type="region of interest" description="Disordered" evidence="22">
    <location>
        <begin position="455"/>
        <end position="475"/>
    </location>
</feature>
<evidence type="ECO:0000256" key="13">
    <source>
        <dbReference type="ARBA" id="ARBA00022801"/>
    </source>
</evidence>
<evidence type="ECO:0000256" key="8">
    <source>
        <dbReference type="ARBA" id="ARBA00022517"/>
    </source>
</evidence>
<dbReference type="SMART" id="SM00358">
    <property type="entry name" value="DSRM"/>
    <property type="match status" value="1"/>
</dbReference>
<dbReference type="SUPFAM" id="SSF69065">
    <property type="entry name" value="RNase III domain-like"/>
    <property type="match status" value="2"/>
</dbReference>
<feature type="compositionally biased region" description="Acidic residues" evidence="22">
    <location>
        <begin position="466"/>
        <end position="475"/>
    </location>
</feature>
<evidence type="ECO:0000256" key="5">
    <source>
        <dbReference type="ARBA" id="ARBA00010183"/>
    </source>
</evidence>
<evidence type="ECO:0000256" key="9">
    <source>
        <dbReference type="ARBA" id="ARBA00022722"/>
    </source>
</evidence>
<evidence type="ECO:0000256" key="15">
    <source>
        <dbReference type="ARBA" id="ARBA00022884"/>
    </source>
</evidence>
<dbReference type="CDD" id="cd19877">
    <property type="entry name" value="DSRM_RNAse_III_meta_like"/>
    <property type="match status" value="1"/>
</dbReference>
<keyword evidence="14" id="KW-0460">Magnesium</keyword>
<dbReference type="InterPro" id="IPR014720">
    <property type="entry name" value="dsRBD_dom"/>
</dbReference>
<dbReference type="GO" id="GO:0006364">
    <property type="term" value="P:rRNA processing"/>
    <property type="evidence" value="ECO:0007669"/>
    <property type="project" value="InterPro"/>
</dbReference>
<dbReference type="Ensembl" id="ENSXCOT00000020712.1">
    <property type="protein sequence ID" value="ENSXCOP00000020462.1"/>
    <property type="gene ID" value="ENSXCOG00000015325.1"/>
</dbReference>
<dbReference type="FunFam" id="1.10.1520.10:FF:000002">
    <property type="entry name" value="Drosha ribonuclease III"/>
    <property type="match status" value="1"/>
</dbReference>
<feature type="domain" description="RNase III" evidence="24">
    <location>
        <begin position="77"/>
        <end position="170"/>
    </location>
</feature>
<evidence type="ECO:0000256" key="6">
    <source>
        <dbReference type="ARBA" id="ARBA00012177"/>
    </source>
</evidence>
<dbReference type="PANTHER" id="PTHR11207">
    <property type="entry name" value="RIBONUCLEASE III"/>
    <property type="match status" value="1"/>
</dbReference>
<keyword evidence="10" id="KW-0479">Metal-binding</keyword>
<comment type="similarity">
    <text evidence="5">Belongs to the ribonuclease III family.</text>
</comment>
<evidence type="ECO:0000256" key="18">
    <source>
        <dbReference type="ARBA" id="ARBA00032486"/>
    </source>
</evidence>
<dbReference type="GO" id="GO:0004525">
    <property type="term" value="F:ribonuclease III activity"/>
    <property type="evidence" value="ECO:0007669"/>
    <property type="project" value="UniProtKB-EC"/>
</dbReference>
<dbReference type="Gene3D" id="1.10.1520.10">
    <property type="entry name" value="Ribonuclease III domain"/>
    <property type="match status" value="2"/>
</dbReference>
<dbReference type="SUPFAM" id="SSF54768">
    <property type="entry name" value="dsRNA-binding domain-like"/>
    <property type="match status" value="1"/>
</dbReference>
<comment type="catalytic activity">
    <reaction evidence="1">
        <text>Endonucleolytic cleavage to 5'-phosphomonoester.</text>
        <dbReference type="EC" id="3.1.26.3"/>
    </reaction>
</comment>
<comment type="cofactor">
    <cofactor evidence="3">
        <name>Mg(2+)</name>
        <dbReference type="ChEBI" id="CHEBI:18420"/>
    </cofactor>
</comment>
<keyword evidence="17" id="KW-0539">Nucleus</keyword>
<proteinExistence type="inferred from homology"/>
<keyword evidence="16" id="KW-0464">Manganese</keyword>
<evidence type="ECO:0000256" key="7">
    <source>
        <dbReference type="ARBA" id="ARBA00017706"/>
    </source>
</evidence>
<evidence type="ECO:0000256" key="4">
    <source>
        <dbReference type="ARBA" id="ARBA00004123"/>
    </source>
</evidence>
<dbReference type="GO" id="GO:0003723">
    <property type="term" value="F:RNA binding"/>
    <property type="evidence" value="ECO:0007669"/>
    <property type="project" value="UniProtKB-UniRule"/>
</dbReference>
<evidence type="ECO:0000256" key="10">
    <source>
        <dbReference type="ARBA" id="ARBA00022723"/>
    </source>
</evidence>
<keyword evidence="11" id="KW-0677">Repeat</keyword>
<keyword evidence="26" id="KW-1185">Reference proteome</keyword>
<organism evidence="25 26">
    <name type="scientific">Xiphophorus couchianus</name>
    <name type="common">Monterrey platyfish</name>
    <dbReference type="NCBI Taxonomy" id="32473"/>
    <lineage>
        <taxon>Eukaryota</taxon>
        <taxon>Metazoa</taxon>
        <taxon>Chordata</taxon>
        <taxon>Craniata</taxon>
        <taxon>Vertebrata</taxon>
        <taxon>Euteleostomi</taxon>
        <taxon>Actinopterygii</taxon>
        <taxon>Neopterygii</taxon>
        <taxon>Teleostei</taxon>
        <taxon>Neoteleostei</taxon>
        <taxon>Acanthomorphata</taxon>
        <taxon>Ovalentaria</taxon>
        <taxon>Atherinomorphae</taxon>
        <taxon>Cyprinodontiformes</taxon>
        <taxon>Poeciliidae</taxon>
        <taxon>Poeciliinae</taxon>
        <taxon>Xiphophorus</taxon>
    </lineage>
</organism>
<evidence type="ECO:0000256" key="3">
    <source>
        <dbReference type="ARBA" id="ARBA00001946"/>
    </source>
</evidence>
<dbReference type="PANTHER" id="PTHR11207:SF0">
    <property type="entry name" value="RIBONUCLEASE 3"/>
    <property type="match status" value="1"/>
</dbReference>
<reference evidence="25" key="1">
    <citation type="submission" date="2025-08" db="UniProtKB">
        <authorList>
            <consortium name="Ensembl"/>
        </authorList>
    </citation>
    <scope>IDENTIFICATION</scope>
</reference>
<evidence type="ECO:0000259" key="24">
    <source>
        <dbReference type="PROSITE" id="PS50142"/>
    </source>
</evidence>
<accession>A0A3B5MA73</accession>
<keyword evidence="9" id="KW-0540">Nuclease</keyword>
<evidence type="ECO:0000256" key="16">
    <source>
        <dbReference type="ARBA" id="ARBA00023211"/>
    </source>
</evidence>
<dbReference type="InterPro" id="IPR044442">
    <property type="entry name" value="RNAse_III_DSRM__animal"/>
</dbReference>
<evidence type="ECO:0000256" key="12">
    <source>
        <dbReference type="ARBA" id="ARBA00022759"/>
    </source>
</evidence>
<dbReference type="Proteomes" id="UP000261380">
    <property type="component" value="Unplaced"/>
</dbReference>
<dbReference type="PROSITE" id="PS00517">
    <property type="entry name" value="RNASE_3_1"/>
    <property type="match status" value="2"/>
</dbReference>
<feature type="domain" description="RNase III" evidence="24">
    <location>
        <begin position="208"/>
        <end position="334"/>
    </location>
</feature>
<dbReference type="PROSITE" id="PS50137">
    <property type="entry name" value="DS_RBD"/>
    <property type="match status" value="1"/>
</dbReference>
<keyword evidence="13" id="KW-0378">Hydrolase</keyword>
<evidence type="ECO:0000256" key="2">
    <source>
        <dbReference type="ARBA" id="ARBA00001936"/>
    </source>
</evidence>
<dbReference type="InterPro" id="IPR036389">
    <property type="entry name" value="RNase_III_sf"/>
</dbReference>
<dbReference type="SMART" id="SM00535">
    <property type="entry name" value="RIBOc"/>
    <property type="match status" value="2"/>
</dbReference>
<evidence type="ECO:0000256" key="22">
    <source>
        <dbReference type="SAM" id="MobiDB-lite"/>
    </source>
</evidence>
<comment type="subcellular location">
    <subcellularLocation>
        <location evidence="4">Nucleus</location>
    </subcellularLocation>
</comment>
<reference evidence="25" key="2">
    <citation type="submission" date="2025-09" db="UniProtKB">
        <authorList>
            <consortium name="Ensembl"/>
        </authorList>
    </citation>
    <scope>IDENTIFICATION</scope>
</reference>
<evidence type="ECO:0000256" key="20">
    <source>
        <dbReference type="ARBA" id="ARBA00083702"/>
    </source>
</evidence>
<dbReference type="HAMAP" id="MF_00104">
    <property type="entry name" value="RNase_III"/>
    <property type="match status" value="1"/>
</dbReference>
<dbReference type="GO" id="GO:0046872">
    <property type="term" value="F:metal ion binding"/>
    <property type="evidence" value="ECO:0007669"/>
    <property type="project" value="UniProtKB-KW"/>
</dbReference>